<dbReference type="SUPFAM" id="SSF51905">
    <property type="entry name" value="FAD/NAD(P)-binding domain"/>
    <property type="match status" value="1"/>
</dbReference>
<dbReference type="Gene3D" id="3.50.50.60">
    <property type="entry name" value="FAD/NAD(P)-binding domain"/>
    <property type="match status" value="1"/>
</dbReference>
<sequence length="362" mass="40315">MLKIFCFFFYLSRTNEDSRNLAWDAMGYQLKKENLIKPKKERPLQKGIVETSYESDTTLVNSLAEKGLKVIEDRKLNVFKIECDVVIVGSGCGGGVAAAVLAKSVQKVVVVEKGHYFVAEDYSSLDGPSLNQLSESGWVLSTLDGKCMKLTGSTSSEGLGVVCGSGGSQSDFWSFSYCHSNESHRHSNESSVSSGRFDYWIDFRSNEIHCRSNELPFPLEFGPRPLGRSNDFRCVDCWVELVGFSLQLRGSFIRTAIGFQDLIVVDVVVFLVLSVIDLEFQKLIRGAHFRWGAALIFSPELVLLAAIILICFRIILGVLCILVVWPMRDAVDLEVVWNVRFNVRVRCILDCLAVGGGYAAYL</sequence>
<name>A0A7J7N3N6_9MAGN</name>
<feature type="domain" description="FAD-dependent oxidoreductase 2 FAD-binding" evidence="6">
    <location>
        <begin position="84"/>
        <end position="117"/>
    </location>
</feature>
<dbReference type="GO" id="GO:0016491">
    <property type="term" value="F:oxidoreductase activity"/>
    <property type="evidence" value="ECO:0007669"/>
    <property type="project" value="UniProtKB-KW"/>
</dbReference>
<evidence type="ECO:0000256" key="3">
    <source>
        <dbReference type="ARBA" id="ARBA00022827"/>
    </source>
</evidence>
<dbReference type="AlphaFoldDB" id="A0A7J7N3N6"/>
<evidence type="ECO:0000259" key="6">
    <source>
        <dbReference type="Pfam" id="PF00890"/>
    </source>
</evidence>
<comment type="caution">
    <text evidence="7">The sequence shown here is derived from an EMBL/GenBank/DDBJ whole genome shotgun (WGS) entry which is preliminary data.</text>
</comment>
<keyword evidence="5" id="KW-0812">Transmembrane</keyword>
<organism evidence="7 8">
    <name type="scientific">Kingdonia uniflora</name>
    <dbReference type="NCBI Taxonomy" id="39325"/>
    <lineage>
        <taxon>Eukaryota</taxon>
        <taxon>Viridiplantae</taxon>
        <taxon>Streptophyta</taxon>
        <taxon>Embryophyta</taxon>
        <taxon>Tracheophyta</taxon>
        <taxon>Spermatophyta</taxon>
        <taxon>Magnoliopsida</taxon>
        <taxon>Ranunculales</taxon>
        <taxon>Circaeasteraceae</taxon>
        <taxon>Kingdonia</taxon>
    </lineage>
</organism>
<gene>
    <name evidence="7" type="ORF">GIB67_009112</name>
</gene>
<keyword evidence="5" id="KW-0472">Membrane</keyword>
<dbReference type="Pfam" id="PF00890">
    <property type="entry name" value="FAD_binding_2"/>
    <property type="match status" value="1"/>
</dbReference>
<evidence type="ECO:0000256" key="1">
    <source>
        <dbReference type="ARBA" id="ARBA00010790"/>
    </source>
</evidence>
<proteinExistence type="inferred from homology"/>
<protein>
    <recommendedName>
        <fullName evidence="6">FAD-dependent oxidoreductase 2 FAD-binding domain-containing protein</fullName>
    </recommendedName>
</protein>
<evidence type="ECO:0000256" key="5">
    <source>
        <dbReference type="SAM" id="Phobius"/>
    </source>
</evidence>
<dbReference type="Proteomes" id="UP000541444">
    <property type="component" value="Unassembled WGS sequence"/>
</dbReference>
<keyword evidence="8" id="KW-1185">Reference proteome</keyword>
<dbReference type="PANTHER" id="PTHR46056:SF12">
    <property type="entry name" value="LONG-CHAIN-ALCOHOL OXIDASE"/>
    <property type="match status" value="1"/>
</dbReference>
<dbReference type="InterPro" id="IPR036188">
    <property type="entry name" value="FAD/NAD-bd_sf"/>
</dbReference>
<evidence type="ECO:0000256" key="2">
    <source>
        <dbReference type="ARBA" id="ARBA00022630"/>
    </source>
</evidence>
<comment type="similarity">
    <text evidence="1">Belongs to the GMC oxidoreductase family.</text>
</comment>
<feature type="transmembrane region" description="Helical" evidence="5">
    <location>
        <begin position="301"/>
        <end position="325"/>
    </location>
</feature>
<keyword evidence="4" id="KW-0560">Oxidoreductase</keyword>
<evidence type="ECO:0000313" key="7">
    <source>
        <dbReference type="EMBL" id="KAF6161743.1"/>
    </source>
</evidence>
<dbReference type="PANTHER" id="PTHR46056">
    <property type="entry name" value="LONG-CHAIN-ALCOHOL OXIDASE"/>
    <property type="match status" value="1"/>
</dbReference>
<dbReference type="EMBL" id="JACGCM010001099">
    <property type="protein sequence ID" value="KAF6161743.1"/>
    <property type="molecule type" value="Genomic_DNA"/>
</dbReference>
<dbReference type="InterPro" id="IPR003953">
    <property type="entry name" value="FAD-dep_OxRdtase_2_FAD-bd"/>
</dbReference>
<dbReference type="OrthoDB" id="269227at2759"/>
<reference evidence="7 8" key="1">
    <citation type="journal article" date="2020" name="IScience">
        <title>Genome Sequencing of the Endangered Kingdonia uniflora (Circaeasteraceae, Ranunculales) Reveals Potential Mechanisms of Evolutionary Specialization.</title>
        <authorList>
            <person name="Sun Y."/>
            <person name="Deng T."/>
            <person name="Zhang A."/>
            <person name="Moore M.J."/>
            <person name="Landis J.B."/>
            <person name="Lin N."/>
            <person name="Zhang H."/>
            <person name="Zhang X."/>
            <person name="Huang J."/>
            <person name="Zhang X."/>
            <person name="Sun H."/>
            <person name="Wang H."/>
        </authorList>
    </citation>
    <scope>NUCLEOTIDE SEQUENCE [LARGE SCALE GENOMIC DNA]</scope>
    <source>
        <strain evidence="7">TB1705</strain>
        <tissue evidence="7">Leaf</tissue>
    </source>
</reference>
<evidence type="ECO:0000313" key="8">
    <source>
        <dbReference type="Proteomes" id="UP000541444"/>
    </source>
</evidence>
<keyword evidence="2" id="KW-0285">Flavoprotein</keyword>
<keyword evidence="3" id="KW-0274">FAD</keyword>
<accession>A0A7J7N3N6</accession>
<keyword evidence="5" id="KW-1133">Transmembrane helix</keyword>
<evidence type="ECO:0000256" key="4">
    <source>
        <dbReference type="ARBA" id="ARBA00023002"/>
    </source>
</evidence>